<feature type="domain" description="HTH marR-type" evidence="1">
    <location>
        <begin position="21"/>
        <end position="153"/>
    </location>
</feature>
<evidence type="ECO:0000259" key="1">
    <source>
        <dbReference type="PROSITE" id="PS50995"/>
    </source>
</evidence>
<evidence type="ECO:0000313" key="3">
    <source>
        <dbReference type="Proteomes" id="UP000253529"/>
    </source>
</evidence>
<dbReference type="RefSeq" id="WP_113890928.1">
    <property type="nucleotide sequence ID" value="NZ_QNRK01000023.1"/>
</dbReference>
<dbReference type="SMART" id="SM00347">
    <property type="entry name" value="HTH_MARR"/>
    <property type="match status" value="1"/>
</dbReference>
<accession>A0A366F530</accession>
<dbReference type="PANTHER" id="PTHR33164:SF43">
    <property type="entry name" value="HTH-TYPE TRANSCRIPTIONAL REPRESSOR YETL"/>
    <property type="match status" value="1"/>
</dbReference>
<comment type="caution">
    <text evidence="2">The sequence shown here is derived from an EMBL/GenBank/DDBJ whole genome shotgun (WGS) entry which is preliminary data.</text>
</comment>
<proteinExistence type="predicted"/>
<sequence>MGNPISQSRVPAPGEGKRGVEGRLGYLLRQANVAFRTRLERALSDTGVTHPQFAVLTMIAAYPGCSGADLARLSLLTPQTVTVIVANLKRDGHLESSPHPVHGRIQRLSLTSQGKTVLGRCKARVQTLEKELAASLSPNEEAIVRRWLVDVAMKAATP</sequence>
<reference evidence="2 3" key="1">
    <citation type="submission" date="2018-06" db="EMBL/GenBank/DDBJ databases">
        <title>Genomic Encyclopedia of Type Strains, Phase IV (KMG-IV): sequencing the most valuable type-strain genomes for metagenomic binning, comparative biology and taxonomic classification.</title>
        <authorList>
            <person name="Goeker M."/>
        </authorList>
    </citation>
    <scope>NUCLEOTIDE SEQUENCE [LARGE SCALE GENOMIC DNA]</scope>
    <source>
        <strain evidence="2 3">DSM 24875</strain>
    </source>
</reference>
<evidence type="ECO:0000313" key="2">
    <source>
        <dbReference type="EMBL" id="RBP09070.1"/>
    </source>
</evidence>
<dbReference type="GO" id="GO:0003677">
    <property type="term" value="F:DNA binding"/>
    <property type="evidence" value="ECO:0007669"/>
    <property type="project" value="UniProtKB-KW"/>
</dbReference>
<keyword evidence="2" id="KW-0238">DNA-binding</keyword>
<dbReference type="OrthoDB" id="511972at2"/>
<dbReference type="Gene3D" id="1.10.10.10">
    <property type="entry name" value="Winged helix-like DNA-binding domain superfamily/Winged helix DNA-binding domain"/>
    <property type="match status" value="1"/>
</dbReference>
<dbReference type="EMBL" id="QNRK01000023">
    <property type="protein sequence ID" value="RBP09070.1"/>
    <property type="molecule type" value="Genomic_DNA"/>
</dbReference>
<dbReference type="Pfam" id="PF12802">
    <property type="entry name" value="MarR_2"/>
    <property type="match status" value="1"/>
</dbReference>
<dbReference type="PROSITE" id="PS50995">
    <property type="entry name" value="HTH_MARR_2"/>
    <property type="match status" value="1"/>
</dbReference>
<keyword evidence="3" id="KW-1185">Reference proteome</keyword>
<dbReference type="Proteomes" id="UP000253529">
    <property type="component" value="Unassembled WGS sequence"/>
</dbReference>
<organism evidence="2 3">
    <name type="scientific">Roseiarcus fermentans</name>
    <dbReference type="NCBI Taxonomy" id="1473586"/>
    <lineage>
        <taxon>Bacteria</taxon>
        <taxon>Pseudomonadati</taxon>
        <taxon>Pseudomonadota</taxon>
        <taxon>Alphaproteobacteria</taxon>
        <taxon>Hyphomicrobiales</taxon>
        <taxon>Roseiarcaceae</taxon>
        <taxon>Roseiarcus</taxon>
    </lineage>
</organism>
<dbReference type="InterPro" id="IPR036390">
    <property type="entry name" value="WH_DNA-bd_sf"/>
</dbReference>
<name>A0A366F530_9HYPH</name>
<dbReference type="GO" id="GO:0006950">
    <property type="term" value="P:response to stress"/>
    <property type="evidence" value="ECO:0007669"/>
    <property type="project" value="TreeGrafter"/>
</dbReference>
<dbReference type="InterPro" id="IPR000835">
    <property type="entry name" value="HTH_MarR-typ"/>
</dbReference>
<dbReference type="GO" id="GO:0003700">
    <property type="term" value="F:DNA-binding transcription factor activity"/>
    <property type="evidence" value="ECO:0007669"/>
    <property type="project" value="InterPro"/>
</dbReference>
<dbReference type="AlphaFoldDB" id="A0A366F530"/>
<gene>
    <name evidence="2" type="ORF">DFR50_12339</name>
</gene>
<protein>
    <submittedName>
        <fullName evidence="2">DNA-binding MarR family transcriptional regulator</fullName>
    </submittedName>
</protein>
<dbReference type="PANTHER" id="PTHR33164">
    <property type="entry name" value="TRANSCRIPTIONAL REGULATOR, MARR FAMILY"/>
    <property type="match status" value="1"/>
</dbReference>
<dbReference type="SUPFAM" id="SSF46785">
    <property type="entry name" value="Winged helix' DNA-binding domain"/>
    <property type="match status" value="1"/>
</dbReference>
<dbReference type="InterPro" id="IPR036388">
    <property type="entry name" value="WH-like_DNA-bd_sf"/>
</dbReference>
<dbReference type="InterPro" id="IPR039422">
    <property type="entry name" value="MarR/SlyA-like"/>
</dbReference>